<dbReference type="InterPro" id="IPR011576">
    <property type="entry name" value="Pyridox_Oxase_N"/>
</dbReference>
<dbReference type="InterPro" id="IPR012349">
    <property type="entry name" value="Split_barrel_FMN-bd"/>
</dbReference>
<reference evidence="2 3" key="1">
    <citation type="submission" date="2019-09" db="EMBL/GenBank/DDBJ databases">
        <authorList>
            <person name="Brejova B."/>
        </authorList>
    </citation>
    <scope>NUCLEOTIDE SEQUENCE [LARGE SCALE GENOMIC DNA]</scope>
</reference>
<dbReference type="GO" id="GO:0005737">
    <property type="term" value="C:cytoplasm"/>
    <property type="evidence" value="ECO:0007669"/>
    <property type="project" value="TreeGrafter"/>
</dbReference>
<proteinExistence type="predicted"/>
<dbReference type="GeneID" id="43581107"/>
<dbReference type="AlphaFoldDB" id="A0A5E8BJ11"/>
<sequence length="204" mass="22158">MPEIPSAEPALPSEILHLLRSSKFLHLATSYNDIPNVSLMNYTFIEDDEDPNIPEPCIIVSTAQSTQTYKNIAQNPNVAILIHDWTTAKNFTSPQGAHLSALSQLVLQLNQAELSNHSATLNGTASIVSSSSSSSSSSTSQQANGFANLVDILKEKHLKNNPEAECFIKPDNIAIIKIVVSKAKISDSTNNIQEFSDLQPRTSN</sequence>
<dbReference type="PANTHER" id="PTHR28040">
    <property type="entry name" value="PYRIDOXAMINE 5'-PHOSPHATE OXIDASE YLR456W HOMOLOG-RELATED"/>
    <property type="match status" value="1"/>
</dbReference>
<dbReference type="SUPFAM" id="SSF50475">
    <property type="entry name" value="FMN-binding split barrel"/>
    <property type="match status" value="1"/>
</dbReference>
<dbReference type="GO" id="GO:0005634">
    <property type="term" value="C:nucleus"/>
    <property type="evidence" value="ECO:0007669"/>
    <property type="project" value="TreeGrafter"/>
</dbReference>
<dbReference type="Proteomes" id="UP000398389">
    <property type="component" value="Unassembled WGS sequence"/>
</dbReference>
<keyword evidence="3" id="KW-1185">Reference proteome</keyword>
<evidence type="ECO:0000313" key="3">
    <source>
        <dbReference type="Proteomes" id="UP000398389"/>
    </source>
</evidence>
<dbReference type="RefSeq" id="XP_031852898.1">
    <property type="nucleotide sequence ID" value="XM_031997007.1"/>
</dbReference>
<evidence type="ECO:0000259" key="1">
    <source>
        <dbReference type="Pfam" id="PF01243"/>
    </source>
</evidence>
<dbReference type="EMBL" id="CABVLU010000002">
    <property type="protein sequence ID" value="VVT49476.1"/>
    <property type="molecule type" value="Genomic_DNA"/>
</dbReference>
<organism evidence="2 3">
    <name type="scientific">Magnusiomyces paraingens</name>
    <dbReference type="NCBI Taxonomy" id="2606893"/>
    <lineage>
        <taxon>Eukaryota</taxon>
        <taxon>Fungi</taxon>
        <taxon>Dikarya</taxon>
        <taxon>Ascomycota</taxon>
        <taxon>Saccharomycotina</taxon>
        <taxon>Dipodascomycetes</taxon>
        <taxon>Dipodascales</taxon>
        <taxon>Dipodascaceae</taxon>
        <taxon>Magnusiomyces</taxon>
    </lineage>
</organism>
<accession>A0A5E8BJ11</accession>
<dbReference type="InterPro" id="IPR052841">
    <property type="entry name" value="PMP_oxidase-like"/>
</dbReference>
<protein>
    <recommendedName>
        <fullName evidence="1">Pyridoxamine 5'-phosphate oxidase N-terminal domain-containing protein</fullName>
    </recommendedName>
</protein>
<dbReference type="PANTHER" id="PTHR28040:SF1">
    <property type="entry name" value="PYRIDOXAMINE 5'-PHOSPHATE OXIDASE YLR456W HOMOLOG-RELATED"/>
    <property type="match status" value="1"/>
</dbReference>
<dbReference type="OrthoDB" id="5300823at2759"/>
<name>A0A5E8BJ11_9ASCO</name>
<dbReference type="Pfam" id="PF01243">
    <property type="entry name" value="PNPOx_N"/>
    <property type="match status" value="1"/>
</dbReference>
<evidence type="ECO:0000313" key="2">
    <source>
        <dbReference type="EMBL" id="VVT49476.1"/>
    </source>
</evidence>
<gene>
    <name evidence="2" type="ORF">SAPINGB_P002288</name>
</gene>
<feature type="domain" description="Pyridoxamine 5'-phosphate oxidase N-terminal" evidence="1">
    <location>
        <begin position="12"/>
        <end position="138"/>
    </location>
</feature>
<dbReference type="Gene3D" id="2.30.110.10">
    <property type="entry name" value="Electron Transport, Fmn-binding Protein, Chain A"/>
    <property type="match status" value="1"/>
</dbReference>